<reference evidence="1 2" key="1">
    <citation type="submission" date="2019-08" db="EMBL/GenBank/DDBJ databases">
        <title>The genome of the soybean aphid Biotype 1, its phylome, world population structure and adaptation to the North American continent.</title>
        <authorList>
            <person name="Giordano R."/>
            <person name="Donthu R.K."/>
            <person name="Hernandez A.G."/>
            <person name="Wright C.L."/>
            <person name="Zimin A.V."/>
        </authorList>
    </citation>
    <scope>NUCLEOTIDE SEQUENCE [LARGE SCALE GENOMIC DNA]</scope>
    <source>
        <tissue evidence="1">Whole aphids</tissue>
    </source>
</reference>
<name>A0A6G0SYU0_APHGL</name>
<dbReference type="EMBL" id="VYZN01000080">
    <property type="protein sequence ID" value="KAE9523318.1"/>
    <property type="molecule type" value="Genomic_DNA"/>
</dbReference>
<keyword evidence="2" id="KW-1185">Reference proteome</keyword>
<gene>
    <name evidence="1" type="ORF">AGLY_016266</name>
</gene>
<comment type="caution">
    <text evidence="1">The sequence shown here is derived from an EMBL/GenBank/DDBJ whole genome shotgun (WGS) entry which is preliminary data.</text>
</comment>
<accession>A0A6G0SYU0</accession>
<evidence type="ECO:0000313" key="2">
    <source>
        <dbReference type="Proteomes" id="UP000475862"/>
    </source>
</evidence>
<organism evidence="1 2">
    <name type="scientific">Aphis glycines</name>
    <name type="common">Soybean aphid</name>
    <dbReference type="NCBI Taxonomy" id="307491"/>
    <lineage>
        <taxon>Eukaryota</taxon>
        <taxon>Metazoa</taxon>
        <taxon>Ecdysozoa</taxon>
        <taxon>Arthropoda</taxon>
        <taxon>Hexapoda</taxon>
        <taxon>Insecta</taxon>
        <taxon>Pterygota</taxon>
        <taxon>Neoptera</taxon>
        <taxon>Paraneoptera</taxon>
        <taxon>Hemiptera</taxon>
        <taxon>Sternorrhyncha</taxon>
        <taxon>Aphidomorpha</taxon>
        <taxon>Aphidoidea</taxon>
        <taxon>Aphididae</taxon>
        <taxon>Aphidini</taxon>
        <taxon>Aphis</taxon>
        <taxon>Aphis</taxon>
    </lineage>
</organism>
<proteinExistence type="predicted"/>
<dbReference type="Proteomes" id="UP000475862">
    <property type="component" value="Unassembled WGS sequence"/>
</dbReference>
<dbReference type="AlphaFoldDB" id="A0A6G0SYU0"/>
<dbReference type="OrthoDB" id="6613325at2759"/>
<evidence type="ECO:0000313" key="1">
    <source>
        <dbReference type="EMBL" id="KAE9523318.1"/>
    </source>
</evidence>
<sequence>MDVSKPHMRRNLIRELNSTKHPSFYNCKKNVLEWINNNENAKYVNDEVNFVNLKTFNRPKNLSLVQSSNIFLSMVLVLKNPKFRFRFWFGFPKISNFGFGFGFDIHKPLGFCFDSASNPSPIKIINLPLKIEQSPRFANSILFNTCSVSSYSLSMHSISSLSKTAICSSYNKSVTGAASVLNDMNIMNRTATVAEISSSTKFIALSMFAPLSEIIIIIKQITGGNILPPLTETGEPFTTQQFNRSVVQMYNIQNIDYTERTIEGVSCSDV</sequence>
<protein>
    <submittedName>
        <fullName evidence="1">Uncharacterized protein</fullName>
    </submittedName>
</protein>